<dbReference type="Proteomes" id="UP000009234">
    <property type="component" value="Chromosome"/>
</dbReference>
<feature type="transmembrane region" description="Helical" evidence="5">
    <location>
        <begin position="20"/>
        <end position="41"/>
    </location>
</feature>
<proteinExistence type="predicted"/>
<dbReference type="NCBIfam" id="TIGR01593">
    <property type="entry name" value="holin_tox_secr"/>
    <property type="match status" value="1"/>
</dbReference>
<dbReference type="AlphaFoldDB" id="F6DM37"/>
<dbReference type="EMBL" id="CP002780">
    <property type="protein sequence ID" value="AEG59379.1"/>
    <property type="molecule type" value="Genomic_DNA"/>
</dbReference>
<evidence type="ECO:0000256" key="3">
    <source>
        <dbReference type="ARBA" id="ARBA00022989"/>
    </source>
</evidence>
<dbReference type="Pfam" id="PF05105">
    <property type="entry name" value="Phage_holin_4_1"/>
    <property type="match status" value="1"/>
</dbReference>
<evidence type="ECO:0000256" key="2">
    <source>
        <dbReference type="ARBA" id="ARBA00022692"/>
    </source>
</evidence>
<protein>
    <submittedName>
        <fullName evidence="6">Toxin secretion/phage lysis holin</fullName>
    </submittedName>
</protein>
<organism evidence="6 7">
    <name type="scientific">Desulforamulus ruminis (strain ATCC 23193 / DSM 2154 / NCIMB 8452 / DL)</name>
    <name type="common">Desulfotomaculum ruminis</name>
    <dbReference type="NCBI Taxonomy" id="696281"/>
    <lineage>
        <taxon>Bacteria</taxon>
        <taxon>Bacillati</taxon>
        <taxon>Bacillota</taxon>
        <taxon>Clostridia</taxon>
        <taxon>Eubacteriales</taxon>
        <taxon>Peptococcaceae</taxon>
        <taxon>Desulforamulus</taxon>
    </lineage>
</organism>
<dbReference type="OrthoDB" id="88184at2"/>
<evidence type="ECO:0000313" key="7">
    <source>
        <dbReference type="Proteomes" id="UP000009234"/>
    </source>
</evidence>
<keyword evidence="7" id="KW-1185">Reference proteome</keyword>
<dbReference type="GO" id="GO:0016020">
    <property type="term" value="C:membrane"/>
    <property type="evidence" value="ECO:0007669"/>
    <property type="project" value="UniProtKB-SubCell"/>
</dbReference>
<dbReference type="InterPro" id="IPR006480">
    <property type="entry name" value="Phage_holin_4_1"/>
</dbReference>
<comment type="subcellular location">
    <subcellularLocation>
        <location evidence="1">Membrane</location>
        <topology evidence="1">Multi-pass membrane protein</topology>
    </subcellularLocation>
</comment>
<keyword evidence="3 5" id="KW-1133">Transmembrane helix</keyword>
<dbReference type="eggNOG" id="COG4824">
    <property type="taxonomic scope" value="Bacteria"/>
</dbReference>
<dbReference type="RefSeq" id="WP_013841150.1">
    <property type="nucleotide sequence ID" value="NC_015589.1"/>
</dbReference>
<evidence type="ECO:0000256" key="5">
    <source>
        <dbReference type="SAM" id="Phobius"/>
    </source>
</evidence>
<name>F6DM37_DESRL</name>
<dbReference type="STRING" id="696281.Desru_1104"/>
<dbReference type="KEGG" id="dru:Desru_1104"/>
<reference evidence="6 7" key="2">
    <citation type="journal article" date="2012" name="Stand. Genomic Sci.">
        <title>Complete genome sequence of the sulfate-reducing firmicute Desulfotomaculum ruminis type strain (DL(T)).</title>
        <authorList>
            <person name="Spring S."/>
            <person name="Visser M."/>
            <person name="Lu M."/>
            <person name="Copeland A."/>
            <person name="Lapidus A."/>
            <person name="Lucas S."/>
            <person name="Cheng J.F."/>
            <person name="Han C."/>
            <person name="Tapia R."/>
            <person name="Goodwin L.A."/>
            <person name="Pitluck S."/>
            <person name="Ivanova N."/>
            <person name="Land M."/>
            <person name="Hauser L."/>
            <person name="Larimer F."/>
            <person name="Rohde M."/>
            <person name="Goker M."/>
            <person name="Detter J.C."/>
            <person name="Kyrpides N.C."/>
            <person name="Woyke T."/>
            <person name="Schaap P.J."/>
            <person name="Plugge C.M."/>
            <person name="Muyzer G."/>
            <person name="Kuever J."/>
            <person name="Pereira I.A."/>
            <person name="Parshina S.N."/>
            <person name="Bernier-Latmani R."/>
            <person name="Stams A.J."/>
            <person name="Klenk H.P."/>
        </authorList>
    </citation>
    <scope>NUCLEOTIDE SEQUENCE [LARGE SCALE GENOMIC DNA]</scope>
    <source>
        <strain evidence="7">ATCC 23193 / DSM 2154 / NCIB 8452 / DL</strain>
    </source>
</reference>
<dbReference type="HOGENOM" id="CLU_125939_3_2_9"/>
<reference evidence="7" key="1">
    <citation type="submission" date="2011-05" db="EMBL/GenBank/DDBJ databases">
        <title>Complete sequence of Desulfotomaculum ruminis DSM 2154.</title>
        <authorList>
            <person name="Lucas S."/>
            <person name="Copeland A."/>
            <person name="Lapidus A."/>
            <person name="Cheng J.-F."/>
            <person name="Goodwin L."/>
            <person name="Pitluck S."/>
            <person name="Lu M."/>
            <person name="Detter J.C."/>
            <person name="Han C."/>
            <person name="Tapia R."/>
            <person name="Land M."/>
            <person name="Hauser L."/>
            <person name="Kyrpides N."/>
            <person name="Ivanova N."/>
            <person name="Mikhailova N."/>
            <person name="Pagani I."/>
            <person name="Stams A.J.M."/>
            <person name="Plugge C.M."/>
            <person name="Muyzer G."/>
            <person name="Kuever J."/>
            <person name="Parshina S.N."/>
            <person name="Ivanova A.E."/>
            <person name="Nazina T.N."/>
            <person name="Brambilla E."/>
            <person name="Spring S."/>
            <person name="Klenk H.-P."/>
            <person name="Woyke T."/>
        </authorList>
    </citation>
    <scope>NUCLEOTIDE SEQUENCE [LARGE SCALE GENOMIC DNA]</scope>
    <source>
        <strain evidence="7">ATCC 23193 / DSM 2154 / NCIB 8452 / DL</strain>
    </source>
</reference>
<keyword evidence="4 5" id="KW-0472">Membrane</keyword>
<evidence type="ECO:0000313" key="6">
    <source>
        <dbReference type="EMBL" id="AEG59379.1"/>
    </source>
</evidence>
<gene>
    <name evidence="6" type="ordered locus">Desru_1104</name>
</gene>
<sequence length="131" mass="13647">MDWGNICKTVVAIGGAITTYLYGGWTSILGVLVAFVVIDYITGLMAGAVGEGLSSAVGFKGIAKKICLFAVVAVGHLVDTAIGQGNIIRDAAIFFYMANELISILENCGRLGLPVPKILQDAGTVLKKKGE</sequence>
<keyword evidence="2 5" id="KW-0812">Transmembrane</keyword>
<evidence type="ECO:0000256" key="4">
    <source>
        <dbReference type="ARBA" id="ARBA00023136"/>
    </source>
</evidence>
<accession>F6DM37</accession>
<evidence type="ECO:0000256" key="1">
    <source>
        <dbReference type="ARBA" id="ARBA00004141"/>
    </source>
</evidence>